<dbReference type="Proteomes" id="UP001189303">
    <property type="component" value="Unassembled WGS sequence"/>
</dbReference>
<sequence>MTRFLSLLVAVVCALAVGSASAAQAAVSQNSPEAAAISFYTWFIQHDSDQTYPLSEPDIERYVATDTVGRLRNDYAHAGPPNGVDYFLKVQDYDSRDWLAHIQVQRALMLGDVAVVPVSFGSQDPVHVLVFLKRVDATWKIIKIDDTWEYR</sequence>
<dbReference type="SMR" id="A0A2P4RG57"/>
<gene>
    <name evidence="4" type="ORF">DEE74_12045</name>
    <name evidence="3" type="ORF">R38712_02585</name>
</gene>
<dbReference type="EMBL" id="QGBI01000010">
    <property type="protein sequence ID" value="MBX3890596.1"/>
    <property type="molecule type" value="Genomic_DNA"/>
</dbReference>
<comment type="caution">
    <text evidence="4">The sequence shown here is derived from an EMBL/GenBank/DDBJ whole genome shotgun (WGS) entry which is preliminary data.</text>
</comment>
<protein>
    <submittedName>
        <fullName evidence="4">YbjP/YqhG family protein</fullName>
    </submittedName>
</protein>
<name>A0A2P4RG57_RALPI</name>
<keyword evidence="1" id="KW-0732">Signal</keyword>
<dbReference type="Gene3D" id="3.10.450.50">
    <property type="match status" value="1"/>
</dbReference>
<feature type="chain" id="PRO_5044384803" evidence="1">
    <location>
        <begin position="23"/>
        <end position="151"/>
    </location>
</feature>
<feature type="signal peptide" evidence="1">
    <location>
        <begin position="1"/>
        <end position="22"/>
    </location>
</feature>
<keyword evidence="5" id="KW-1185">Reference proteome</keyword>
<evidence type="ECO:0000313" key="5">
    <source>
        <dbReference type="Proteomes" id="UP001189303"/>
    </source>
</evidence>
<dbReference type="RefSeq" id="WP_015855996.1">
    <property type="nucleotide sequence ID" value="NZ_CATWFT010000007.1"/>
</dbReference>
<evidence type="ECO:0000256" key="1">
    <source>
        <dbReference type="SAM" id="SignalP"/>
    </source>
</evidence>
<organism evidence="4 6">
    <name type="scientific">Ralstonia pickettii</name>
    <name type="common">Burkholderia pickettii</name>
    <dbReference type="NCBI Taxonomy" id="329"/>
    <lineage>
        <taxon>Bacteria</taxon>
        <taxon>Pseudomonadati</taxon>
        <taxon>Pseudomonadota</taxon>
        <taxon>Betaproteobacteria</taxon>
        <taxon>Burkholderiales</taxon>
        <taxon>Burkholderiaceae</taxon>
        <taxon>Ralstonia</taxon>
    </lineage>
</organism>
<evidence type="ECO:0000313" key="4">
    <source>
        <dbReference type="EMBL" id="MBX3890596.1"/>
    </source>
</evidence>
<dbReference type="AlphaFoldDB" id="A0A2P4RG57"/>
<evidence type="ECO:0000313" key="3">
    <source>
        <dbReference type="EMBL" id="CAJ0725081.1"/>
    </source>
</evidence>
<dbReference type="Pfam" id="PF12883">
    <property type="entry name" value="DUF3828"/>
    <property type="match status" value="1"/>
</dbReference>
<proteinExistence type="predicted"/>
<evidence type="ECO:0000313" key="6">
    <source>
        <dbReference type="Proteomes" id="UP001199322"/>
    </source>
</evidence>
<dbReference type="EMBL" id="CATWFT010000007">
    <property type="protein sequence ID" value="CAJ0725081.1"/>
    <property type="molecule type" value="Genomic_DNA"/>
</dbReference>
<dbReference type="InterPro" id="IPR024289">
    <property type="entry name" value="DUF3828"/>
</dbReference>
<dbReference type="Proteomes" id="UP001199322">
    <property type="component" value="Unassembled WGS sequence"/>
</dbReference>
<reference evidence="3 5" key="2">
    <citation type="submission" date="2023-07" db="EMBL/GenBank/DDBJ databases">
        <authorList>
            <person name="Peeters C."/>
        </authorList>
    </citation>
    <scope>NUCLEOTIDE SEQUENCE [LARGE SCALE GENOMIC DNA]</scope>
    <source>
        <strain evidence="3 5">R-38712</strain>
    </source>
</reference>
<reference evidence="4" key="1">
    <citation type="submission" date="2018-06" db="EMBL/GenBank/DDBJ databases">
        <authorList>
            <person name="O'Rourke A."/>
        </authorList>
    </citation>
    <scope>NUCLEOTIDE SEQUENCE</scope>
    <source>
        <strain evidence="4">132550021-3</strain>
    </source>
</reference>
<accession>A0A2P4RG57</accession>
<evidence type="ECO:0000259" key="2">
    <source>
        <dbReference type="Pfam" id="PF12883"/>
    </source>
</evidence>
<feature type="domain" description="DUF3828" evidence="2">
    <location>
        <begin position="32"/>
        <end position="146"/>
    </location>
</feature>